<organism evidence="1 2">
    <name type="scientific">Corynebacterium xerosis</name>
    <dbReference type="NCBI Taxonomy" id="1725"/>
    <lineage>
        <taxon>Bacteria</taxon>
        <taxon>Bacillati</taxon>
        <taxon>Actinomycetota</taxon>
        <taxon>Actinomycetes</taxon>
        <taxon>Mycobacteriales</taxon>
        <taxon>Corynebacteriaceae</taxon>
        <taxon>Corynebacterium</taxon>
    </lineage>
</organism>
<sequence>MANRYELNYDWSKLGPTEWTDFSVVTLQVDLHSHHRGAAVRSAIDGWWDAMPKDAESEMFPVGEEVAYDGGCRFPDPVRVNDHHVTAWIVSQGQDAFDSIAHYAEEMRGIAEKADPDVIITWTELPHR</sequence>
<proteinExistence type="predicted"/>
<evidence type="ECO:0000313" key="2">
    <source>
        <dbReference type="Proteomes" id="UP000235363"/>
    </source>
</evidence>
<dbReference type="RefSeq" id="WP_102212399.1">
    <property type="nucleotide sequence ID" value="NZ_PNHF01000007.1"/>
</dbReference>
<name>A0A2N6T0B0_9CORY</name>
<dbReference type="Proteomes" id="UP000235363">
    <property type="component" value="Unassembled WGS sequence"/>
</dbReference>
<gene>
    <name evidence="1" type="ORF">CJ204_04390</name>
</gene>
<dbReference type="EMBL" id="PNHF01000007">
    <property type="protein sequence ID" value="PMC62735.1"/>
    <property type="molecule type" value="Genomic_DNA"/>
</dbReference>
<accession>A0A2N6T0B0</accession>
<dbReference type="AlphaFoldDB" id="A0A2N6T0B0"/>
<reference evidence="1 2" key="1">
    <citation type="submission" date="2017-09" db="EMBL/GenBank/DDBJ databases">
        <title>Bacterial strain isolated from the female urinary microbiota.</title>
        <authorList>
            <person name="Thomas-White K."/>
            <person name="Kumar N."/>
            <person name="Forster S."/>
            <person name="Putonti C."/>
            <person name="Lawley T."/>
            <person name="Wolfe A.J."/>
        </authorList>
    </citation>
    <scope>NUCLEOTIDE SEQUENCE [LARGE SCALE GENOMIC DNA]</scope>
    <source>
        <strain evidence="1 2">UMB0908</strain>
    </source>
</reference>
<protein>
    <submittedName>
        <fullName evidence="1">Uncharacterized protein</fullName>
    </submittedName>
</protein>
<comment type="caution">
    <text evidence="1">The sequence shown here is derived from an EMBL/GenBank/DDBJ whole genome shotgun (WGS) entry which is preliminary data.</text>
</comment>
<evidence type="ECO:0000313" key="1">
    <source>
        <dbReference type="EMBL" id="PMC62735.1"/>
    </source>
</evidence>